<protein>
    <submittedName>
        <fullName evidence="2">Putative general stress protein 26</fullName>
    </submittedName>
</protein>
<dbReference type="InterPro" id="IPR052917">
    <property type="entry name" value="Stress-Dev_Protein"/>
</dbReference>
<dbReference type="PANTHER" id="PTHR34818">
    <property type="entry name" value="PROTEIN BLI-3"/>
    <property type="match status" value="1"/>
</dbReference>
<dbReference type="EMBL" id="BFAG01000009">
    <property type="protein sequence ID" value="GBF06490.1"/>
    <property type="molecule type" value="Genomic_DNA"/>
</dbReference>
<dbReference type="SUPFAM" id="SSF50475">
    <property type="entry name" value="FMN-binding split barrel"/>
    <property type="match status" value="1"/>
</dbReference>
<evidence type="ECO:0000313" key="3">
    <source>
        <dbReference type="Proteomes" id="UP000236569"/>
    </source>
</evidence>
<dbReference type="InterPro" id="IPR012349">
    <property type="entry name" value="Split_barrel_FMN-bd"/>
</dbReference>
<gene>
    <name evidence="2" type="ORF">DAERI_090076</name>
</gene>
<accession>A0A2I9D7M3</accession>
<keyword evidence="3" id="KW-1185">Reference proteome</keyword>
<evidence type="ECO:0000313" key="2">
    <source>
        <dbReference type="EMBL" id="GBF06490.1"/>
    </source>
</evidence>
<dbReference type="Pfam" id="PF16242">
    <property type="entry name" value="Pyrid_ox_like"/>
    <property type="match status" value="1"/>
</dbReference>
<dbReference type="AlphaFoldDB" id="A0A2I9D7M3"/>
<proteinExistence type="predicted"/>
<dbReference type="Proteomes" id="UP000236569">
    <property type="component" value="Unassembled WGS sequence"/>
</dbReference>
<evidence type="ECO:0000259" key="1">
    <source>
        <dbReference type="Pfam" id="PF16242"/>
    </source>
</evidence>
<dbReference type="OrthoDB" id="9795235at2"/>
<dbReference type="InterPro" id="IPR038725">
    <property type="entry name" value="YdaG_split_barrel_FMN-bd"/>
</dbReference>
<sequence>MTEPQHVDDPQEAARLLAEKIRGVRFATFTTVSADGSLHGRPMATQEAEFNGELWFFTYRDSHKVGDIRLNPQVNLGYNNPDKNLWVNVTGIAEQVDDRARMRELWEPPLKAFFPDGVDDPNLTLLRVTPQRAEYWDGPSSGIGKVVAFAKTLASGGKTPPGKDVKLDLEGQ</sequence>
<dbReference type="RefSeq" id="WP_103129867.1">
    <property type="nucleotide sequence ID" value="NZ_BFAG01000009.1"/>
</dbReference>
<reference evidence="3" key="1">
    <citation type="submission" date="2018-01" db="EMBL/GenBank/DDBJ databases">
        <title>Draft Genome Sequence of the Radioresistant Bacterium Deinococcus aerius TR0125, Isolated from the Higher Atmosphere above Japan.</title>
        <authorList>
            <person name="Satoh K."/>
            <person name="Arai H."/>
            <person name="Sanzen T."/>
            <person name="Kawaguchi Y."/>
            <person name="Hayashi H."/>
            <person name="Yokobori S."/>
            <person name="Yamagishi A."/>
            <person name="Oono Y."/>
            <person name="Narumi I."/>
        </authorList>
    </citation>
    <scope>NUCLEOTIDE SEQUENCE [LARGE SCALE GENOMIC DNA]</scope>
    <source>
        <strain evidence="3">TR0125</strain>
    </source>
</reference>
<comment type="caution">
    <text evidence="2">The sequence shown here is derived from an EMBL/GenBank/DDBJ whole genome shotgun (WGS) entry which is preliminary data.</text>
</comment>
<organism evidence="2 3">
    <name type="scientific">Deinococcus aerius</name>
    <dbReference type="NCBI Taxonomy" id="200253"/>
    <lineage>
        <taxon>Bacteria</taxon>
        <taxon>Thermotogati</taxon>
        <taxon>Deinococcota</taxon>
        <taxon>Deinococci</taxon>
        <taxon>Deinococcales</taxon>
        <taxon>Deinococcaceae</taxon>
        <taxon>Deinococcus</taxon>
    </lineage>
</organism>
<dbReference type="Gene3D" id="2.30.110.10">
    <property type="entry name" value="Electron Transport, Fmn-binding Protein, Chain A"/>
    <property type="match status" value="1"/>
</dbReference>
<name>A0A2I9D7M3_9DEIO</name>
<dbReference type="PANTHER" id="PTHR34818:SF1">
    <property type="entry name" value="PROTEIN BLI-3"/>
    <property type="match status" value="1"/>
</dbReference>
<feature type="domain" description="General stress protein FMN-binding split barrel" evidence="1">
    <location>
        <begin position="13"/>
        <end position="157"/>
    </location>
</feature>